<dbReference type="Proteomes" id="UP001521785">
    <property type="component" value="Unassembled WGS sequence"/>
</dbReference>
<dbReference type="PANTHER" id="PTHR33112">
    <property type="entry name" value="DOMAIN PROTEIN, PUTATIVE-RELATED"/>
    <property type="match status" value="1"/>
</dbReference>
<evidence type="ECO:0000313" key="3">
    <source>
        <dbReference type="Proteomes" id="UP001521785"/>
    </source>
</evidence>
<accession>A0ABR3RGT5</accession>
<feature type="domain" description="Heterokaryon incompatibility" evidence="1">
    <location>
        <begin position="50"/>
        <end position="228"/>
    </location>
</feature>
<comment type="caution">
    <text evidence="2">The sequence shown here is derived from an EMBL/GenBank/DDBJ whole genome shotgun (WGS) entry which is preliminary data.</text>
</comment>
<dbReference type="EMBL" id="JAKJXO020000006">
    <property type="protein sequence ID" value="KAL1603655.1"/>
    <property type="molecule type" value="Genomic_DNA"/>
</dbReference>
<sequence>MEYPKRLLDLKKLKEAQGVKDLRGLKVLSGHLDLRTKVHLVDGAKANGRYVTLSHCWGQPKSAQGQLRLTGRTEQKFRKEGIELRDLCKSFRDAMLFAYRLDQVRYIWIDSLCIIQRDPTYTDKTKDPSEQDWKEQSRVMGEVYRQSFLNISATAAKDGDHGLFISRRPEHLWENEVILDHTITDPLNTDGAKLLLNEISKYGLIDLSLWTELVEQAPVNTRGWVQQEIAWECGGFQDVEGFPNGYTTITVRHGDIINERHLKDFDEARGLRLRTSRLRGFPDPDKNLPKLGTYELWKYVVEVYSRTNLTFARDKLIALSGIAEQFSRATKCDYVAGMWREHLESQLLWQVNEDYQDGIFANPACRDELRAPSFSWAAIDSPYGVTYGEATDYGTDRQKQLLFEVRDCEIDLEDPENPFGLIKAGQLQLKPQYLRRIALRKFGPPSQVPYAWRLQEDVLPEQDDNPKHIPSINTFARKEKSSSKKIAFVEHHSLNLDAPASDIDVFASGAELYCMPAAFGDRTVKEAWRDLICLLLHRTKPAQEHPDSKHQFRRIGITRLSSAMHWKSHAILMEQPFEGEIILR</sequence>
<dbReference type="InterPro" id="IPR010730">
    <property type="entry name" value="HET"/>
</dbReference>
<evidence type="ECO:0000259" key="1">
    <source>
        <dbReference type="Pfam" id="PF06985"/>
    </source>
</evidence>
<gene>
    <name evidence="2" type="ORF">SLS60_005243</name>
</gene>
<organism evidence="2 3">
    <name type="scientific">Paraconiothyrium brasiliense</name>
    <dbReference type="NCBI Taxonomy" id="300254"/>
    <lineage>
        <taxon>Eukaryota</taxon>
        <taxon>Fungi</taxon>
        <taxon>Dikarya</taxon>
        <taxon>Ascomycota</taxon>
        <taxon>Pezizomycotina</taxon>
        <taxon>Dothideomycetes</taxon>
        <taxon>Pleosporomycetidae</taxon>
        <taxon>Pleosporales</taxon>
        <taxon>Massarineae</taxon>
        <taxon>Didymosphaeriaceae</taxon>
        <taxon>Paraconiothyrium</taxon>
    </lineage>
</organism>
<dbReference type="PANTHER" id="PTHR33112:SF10">
    <property type="entry name" value="TOL"/>
    <property type="match status" value="1"/>
</dbReference>
<reference evidence="2 3" key="1">
    <citation type="submission" date="2024-02" db="EMBL/GenBank/DDBJ databases">
        <title>De novo assembly and annotation of 12 fungi associated with fruit tree decline syndrome in Ontario, Canada.</title>
        <authorList>
            <person name="Sulman M."/>
            <person name="Ellouze W."/>
            <person name="Ilyukhin E."/>
        </authorList>
    </citation>
    <scope>NUCLEOTIDE SEQUENCE [LARGE SCALE GENOMIC DNA]</scope>
    <source>
        <strain evidence="2 3">M42-189</strain>
    </source>
</reference>
<proteinExistence type="predicted"/>
<dbReference type="Pfam" id="PF06985">
    <property type="entry name" value="HET"/>
    <property type="match status" value="1"/>
</dbReference>
<evidence type="ECO:0000313" key="2">
    <source>
        <dbReference type="EMBL" id="KAL1603655.1"/>
    </source>
</evidence>
<protein>
    <recommendedName>
        <fullName evidence="1">Heterokaryon incompatibility domain-containing protein</fullName>
    </recommendedName>
</protein>
<name>A0ABR3RGT5_9PLEO</name>
<keyword evidence="3" id="KW-1185">Reference proteome</keyword>